<feature type="transmembrane region" description="Helical" evidence="1">
    <location>
        <begin position="28"/>
        <end position="50"/>
    </location>
</feature>
<feature type="transmembrane region" description="Helical" evidence="1">
    <location>
        <begin position="512"/>
        <end position="529"/>
    </location>
</feature>
<evidence type="ECO:0000313" key="2">
    <source>
        <dbReference type="EMBL" id="HIX05108.1"/>
    </source>
</evidence>
<sequence length="538" mass="60216">MNITKKNKGILERWHAVLGLSGTVEKTWFWLAFVLLTVYLEFVIFSQNFIAGFHSALVTAVCAVAVVPVCFVGVFWCARLEMKRGVRKENRRKTALIAAGAFALTLTVMGLWLAAGWPGTLSPDSFNQLSEVFSGLYNNWHPVLQTWLFIALPVQLFGCVGAATAMQIVWFSLAVAYLYSVLYRTGCPWSFMAVSWLYLAANPNNGLIMTTIWKDSAMSILALVWFSQLVQIFASNGYWLKKWYNTAAFCLASFLTNAMRHNAVLLVAPVFVVLLIFFKNTRRRIAVCALIVAATVLVFNGPVLRMAKVELSSNQVVETMGTPMTILCNVYVKDPSAMSDEARAFMADLATPEEWANNYWTGSFNSIKWSSSQDLETKVNETSPAKLLQYTAEAVIARPGLSFDAFARLTSLVWGLDGQRYWTLGQNVYFNNYGIVQQGNETLRSDLNEYSQMCASGVTKYLFFYTGTLVLLMLFMAVGRLGSGGLANSFLVLAPLAYDFGTMLLLSGPDFRFFHFNFVIVVPLIYILMMKQRKAEKE</sequence>
<dbReference type="AlphaFoldDB" id="A0A9D2ACV0"/>
<dbReference type="InterPro" id="IPR046062">
    <property type="entry name" value="DUF6020"/>
</dbReference>
<comment type="caution">
    <text evidence="2">The sequence shown here is derived from an EMBL/GenBank/DDBJ whole genome shotgun (WGS) entry which is preliminary data.</text>
</comment>
<feature type="transmembrane region" description="Helical" evidence="1">
    <location>
        <begin position="461"/>
        <end position="479"/>
    </location>
</feature>
<organism evidence="2 3">
    <name type="scientific">Candidatus Allofournierella pullicola</name>
    <dbReference type="NCBI Taxonomy" id="2838596"/>
    <lineage>
        <taxon>Bacteria</taxon>
        <taxon>Bacillati</taxon>
        <taxon>Bacillota</taxon>
        <taxon>Clostridia</taxon>
        <taxon>Eubacteriales</taxon>
        <taxon>Oscillospiraceae</taxon>
        <taxon>Allofournierella</taxon>
    </lineage>
</organism>
<reference evidence="2" key="2">
    <citation type="submission" date="2021-04" db="EMBL/GenBank/DDBJ databases">
        <authorList>
            <person name="Gilroy R."/>
        </authorList>
    </citation>
    <scope>NUCLEOTIDE SEQUENCE</scope>
    <source>
        <strain evidence="2">2239</strain>
    </source>
</reference>
<dbReference type="Proteomes" id="UP000824193">
    <property type="component" value="Unassembled WGS sequence"/>
</dbReference>
<name>A0A9D2ACV0_9FIRM</name>
<feature type="transmembrane region" description="Helical" evidence="1">
    <location>
        <begin position="146"/>
        <end position="179"/>
    </location>
</feature>
<gene>
    <name evidence="2" type="ORF">H9865_03210</name>
</gene>
<reference evidence="2" key="1">
    <citation type="journal article" date="2021" name="PeerJ">
        <title>Extensive microbial diversity within the chicken gut microbiome revealed by metagenomics and culture.</title>
        <authorList>
            <person name="Gilroy R."/>
            <person name="Ravi A."/>
            <person name="Getino M."/>
            <person name="Pursley I."/>
            <person name="Horton D.L."/>
            <person name="Alikhan N.F."/>
            <person name="Baker D."/>
            <person name="Gharbi K."/>
            <person name="Hall N."/>
            <person name="Watson M."/>
            <person name="Adriaenssens E.M."/>
            <person name="Foster-Nyarko E."/>
            <person name="Jarju S."/>
            <person name="Secka A."/>
            <person name="Antonio M."/>
            <person name="Oren A."/>
            <person name="Chaudhuri R.R."/>
            <person name="La Ragione R."/>
            <person name="Hildebrand F."/>
            <person name="Pallen M.J."/>
        </authorList>
    </citation>
    <scope>NUCLEOTIDE SEQUENCE</scope>
    <source>
        <strain evidence="2">2239</strain>
    </source>
</reference>
<feature type="transmembrane region" description="Helical" evidence="1">
    <location>
        <begin position="259"/>
        <end position="278"/>
    </location>
</feature>
<protein>
    <submittedName>
        <fullName evidence="2">Uncharacterized protein</fullName>
    </submittedName>
</protein>
<keyword evidence="1" id="KW-1133">Transmembrane helix</keyword>
<feature type="transmembrane region" description="Helical" evidence="1">
    <location>
        <begin position="285"/>
        <end position="304"/>
    </location>
</feature>
<evidence type="ECO:0000256" key="1">
    <source>
        <dbReference type="SAM" id="Phobius"/>
    </source>
</evidence>
<dbReference type="Pfam" id="PF19484">
    <property type="entry name" value="DUF6020"/>
    <property type="match status" value="1"/>
</dbReference>
<proteinExistence type="predicted"/>
<feature type="transmembrane region" description="Helical" evidence="1">
    <location>
        <begin position="56"/>
        <end position="76"/>
    </location>
</feature>
<accession>A0A9D2ACV0</accession>
<keyword evidence="1" id="KW-0812">Transmembrane</keyword>
<feature type="transmembrane region" description="Helical" evidence="1">
    <location>
        <begin position="96"/>
        <end position="115"/>
    </location>
</feature>
<evidence type="ECO:0000313" key="3">
    <source>
        <dbReference type="Proteomes" id="UP000824193"/>
    </source>
</evidence>
<feature type="transmembrane region" description="Helical" evidence="1">
    <location>
        <begin position="217"/>
        <end position="239"/>
    </location>
</feature>
<keyword evidence="1" id="KW-0472">Membrane</keyword>
<dbReference type="EMBL" id="DXFW01000008">
    <property type="protein sequence ID" value="HIX05108.1"/>
    <property type="molecule type" value="Genomic_DNA"/>
</dbReference>